<dbReference type="EMBL" id="RCHS01002634">
    <property type="protein sequence ID" value="RMX46609.1"/>
    <property type="molecule type" value="Genomic_DNA"/>
</dbReference>
<dbReference type="Proteomes" id="UP000275408">
    <property type="component" value="Unassembled WGS sequence"/>
</dbReference>
<keyword evidence="2" id="KW-1185">Reference proteome</keyword>
<organism evidence="1 2">
    <name type="scientific">Pocillopora damicornis</name>
    <name type="common">Cauliflower coral</name>
    <name type="synonym">Millepora damicornis</name>
    <dbReference type="NCBI Taxonomy" id="46731"/>
    <lineage>
        <taxon>Eukaryota</taxon>
        <taxon>Metazoa</taxon>
        <taxon>Cnidaria</taxon>
        <taxon>Anthozoa</taxon>
        <taxon>Hexacorallia</taxon>
        <taxon>Scleractinia</taxon>
        <taxon>Astrocoeniina</taxon>
        <taxon>Pocilloporidae</taxon>
        <taxon>Pocillopora</taxon>
    </lineage>
</organism>
<evidence type="ECO:0000313" key="1">
    <source>
        <dbReference type="EMBL" id="RMX46609.1"/>
    </source>
</evidence>
<dbReference type="AlphaFoldDB" id="A0A3M6TZ83"/>
<comment type="caution">
    <text evidence="1">The sequence shown here is derived from an EMBL/GenBank/DDBJ whole genome shotgun (WGS) entry which is preliminary data.</text>
</comment>
<reference evidence="1 2" key="1">
    <citation type="journal article" date="2018" name="Sci. Rep.">
        <title>Comparative analysis of the Pocillopora damicornis genome highlights role of immune system in coral evolution.</title>
        <authorList>
            <person name="Cunning R."/>
            <person name="Bay R.A."/>
            <person name="Gillette P."/>
            <person name="Baker A.C."/>
            <person name="Traylor-Knowles N."/>
        </authorList>
    </citation>
    <scope>NUCLEOTIDE SEQUENCE [LARGE SCALE GENOMIC DNA]</scope>
    <source>
        <strain evidence="1">RSMAS</strain>
        <tissue evidence="1">Whole animal</tissue>
    </source>
</reference>
<protein>
    <submittedName>
        <fullName evidence="1">Uncharacterized protein</fullName>
    </submittedName>
</protein>
<proteinExistence type="predicted"/>
<gene>
    <name evidence="1" type="ORF">pdam_00025303</name>
</gene>
<evidence type="ECO:0000313" key="2">
    <source>
        <dbReference type="Proteomes" id="UP000275408"/>
    </source>
</evidence>
<accession>A0A3M6TZ83</accession>
<name>A0A3M6TZ83_POCDA</name>
<sequence>MTQELLWKKIRKFQSDIARLHQVFVESFCADAELEPGTEQVIRARLEGGYEQNSGSPGILEGSEELRGTSEIVVAQAQRDDPDISVVLSHLLKEWRKPVVEELRSMSYAALAVWAQFELLLLQQGVLYIKSAGHTTQAKLRMVLPKQWRRPLSKFMMALLVPT</sequence>